<evidence type="ECO:0000256" key="1">
    <source>
        <dbReference type="SAM" id="MobiDB-lite"/>
    </source>
</evidence>
<keyword evidence="4" id="KW-1185">Reference proteome</keyword>
<dbReference type="OMA" id="IMAQENY"/>
<proteinExistence type="predicted"/>
<dbReference type="OrthoDB" id="409848at2759"/>
<evidence type="ECO:0000313" key="3">
    <source>
        <dbReference type="EMBL" id="KNE71907.1"/>
    </source>
</evidence>
<name>A0A0L0TAY0_ALLM3</name>
<feature type="region of interest" description="Disordered" evidence="1">
    <location>
        <begin position="429"/>
        <end position="453"/>
    </location>
</feature>
<dbReference type="STRING" id="578462.A0A0L0TAY0"/>
<reference evidence="3 4" key="1">
    <citation type="submission" date="2009-11" db="EMBL/GenBank/DDBJ databases">
        <title>Annotation of Allomyces macrogynus ATCC 38327.</title>
        <authorList>
            <consortium name="The Broad Institute Genome Sequencing Platform"/>
            <person name="Russ C."/>
            <person name="Cuomo C."/>
            <person name="Burger G."/>
            <person name="Gray M.W."/>
            <person name="Holland P.W.H."/>
            <person name="King N."/>
            <person name="Lang F.B.F."/>
            <person name="Roger A.J."/>
            <person name="Ruiz-Trillo I."/>
            <person name="Young S.K."/>
            <person name="Zeng Q."/>
            <person name="Gargeya S."/>
            <person name="Fitzgerald M."/>
            <person name="Haas B."/>
            <person name="Abouelleil A."/>
            <person name="Alvarado L."/>
            <person name="Arachchi H.M."/>
            <person name="Berlin A."/>
            <person name="Chapman S.B."/>
            <person name="Gearin G."/>
            <person name="Goldberg J."/>
            <person name="Griggs A."/>
            <person name="Gujja S."/>
            <person name="Hansen M."/>
            <person name="Heiman D."/>
            <person name="Howarth C."/>
            <person name="Larimer J."/>
            <person name="Lui A."/>
            <person name="MacDonald P.J.P."/>
            <person name="McCowen C."/>
            <person name="Montmayeur A."/>
            <person name="Murphy C."/>
            <person name="Neiman D."/>
            <person name="Pearson M."/>
            <person name="Priest M."/>
            <person name="Roberts A."/>
            <person name="Saif S."/>
            <person name="Shea T."/>
            <person name="Sisk P."/>
            <person name="Stolte C."/>
            <person name="Sykes S."/>
            <person name="Wortman J."/>
            <person name="Nusbaum C."/>
            <person name="Birren B."/>
        </authorList>
    </citation>
    <scope>NUCLEOTIDE SEQUENCE [LARGE SCALE GENOMIC DNA]</scope>
    <source>
        <strain evidence="3 4">ATCC 38327</strain>
    </source>
</reference>
<dbReference type="AlphaFoldDB" id="A0A0L0TAY0"/>
<protein>
    <recommendedName>
        <fullName evidence="5">Periplasmic binding protein</fullName>
    </recommendedName>
</protein>
<keyword evidence="2" id="KW-0812">Transmembrane</keyword>
<keyword evidence="2" id="KW-1133">Transmembrane helix</keyword>
<dbReference type="VEuPathDB" id="FungiDB:AMAG_16333"/>
<accession>A0A0L0TAY0</accession>
<feature type="transmembrane region" description="Helical" evidence="2">
    <location>
        <begin position="456"/>
        <end position="477"/>
    </location>
</feature>
<evidence type="ECO:0000256" key="2">
    <source>
        <dbReference type="SAM" id="Phobius"/>
    </source>
</evidence>
<evidence type="ECO:0000313" key="4">
    <source>
        <dbReference type="Proteomes" id="UP000054350"/>
    </source>
</evidence>
<dbReference type="eggNOG" id="ENOG502RXQG">
    <property type="taxonomic scope" value="Eukaryota"/>
</dbReference>
<sequence>MSLDQRVPTCPAPFQASLATITIITMVGSTSRLLALLALVAMLATTALAATALPDCVTNVEASKDYFDGFPTTVDKSSGFSVEYFKTYKVVTNGKTGQKFALYLCGTAKPSVSGTKVIQVPVSSVAVKNHAVLPALAMLGVSNSVKYVQDLGKVVDPCYIPNSPAELNNDAKYDVVFTSTVDDTDTKAATFSAAAVDAAPLNRAEWLKFVSYFFNRELDAATTYQRMADQYSCRKAQIASADPKPTIAWIEKISENAWAVSNGAYVRTLLADAGAVPMAARSEVDQTQLMEVLKNSHAVIDVTARDGELNLSSWLKMFGISSVSETPYMFVRNRKIYLADRRHSTNGTNAFPTESTQLVNVLHQDLISIFYPPAQHTYATRFIRHIDDGYTTPSGTCSAADLFPSNAKECDGGAKPDKYTAGSSILTGSDAASSSSSSSSGTTQESSTSTSSGTSVGTIIVVVLVVVGVAAVGVFVAPGMMRKYRERKNQAYMREML</sequence>
<organism evidence="3 4">
    <name type="scientific">Allomyces macrogynus (strain ATCC 38327)</name>
    <name type="common">Allomyces javanicus var. macrogynus</name>
    <dbReference type="NCBI Taxonomy" id="578462"/>
    <lineage>
        <taxon>Eukaryota</taxon>
        <taxon>Fungi</taxon>
        <taxon>Fungi incertae sedis</taxon>
        <taxon>Blastocladiomycota</taxon>
        <taxon>Blastocladiomycetes</taxon>
        <taxon>Blastocladiales</taxon>
        <taxon>Blastocladiaceae</taxon>
        <taxon>Allomyces</taxon>
    </lineage>
</organism>
<dbReference type="Proteomes" id="UP000054350">
    <property type="component" value="Unassembled WGS sequence"/>
</dbReference>
<dbReference type="PANTHER" id="PTHR38360:SF1">
    <property type="entry name" value="F12P19.7"/>
    <property type="match status" value="1"/>
</dbReference>
<reference evidence="4" key="2">
    <citation type="submission" date="2009-11" db="EMBL/GenBank/DDBJ databases">
        <title>The Genome Sequence of Allomyces macrogynus strain ATCC 38327.</title>
        <authorList>
            <consortium name="The Broad Institute Genome Sequencing Platform"/>
            <person name="Russ C."/>
            <person name="Cuomo C."/>
            <person name="Shea T."/>
            <person name="Young S.K."/>
            <person name="Zeng Q."/>
            <person name="Koehrsen M."/>
            <person name="Haas B."/>
            <person name="Borodovsky M."/>
            <person name="Guigo R."/>
            <person name="Alvarado L."/>
            <person name="Berlin A."/>
            <person name="Borenstein D."/>
            <person name="Chen Z."/>
            <person name="Engels R."/>
            <person name="Freedman E."/>
            <person name="Gellesch M."/>
            <person name="Goldberg J."/>
            <person name="Griggs A."/>
            <person name="Gujja S."/>
            <person name="Heiman D."/>
            <person name="Hepburn T."/>
            <person name="Howarth C."/>
            <person name="Jen D."/>
            <person name="Larson L."/>
            <person name="Lewis B."/>
            <person name="Mehta T."/>
            <person name="Park D."/>
            <person name="Pearson M."/>
            <person name="Roberts A."/>
            <person name="Saif S."/>
            <person name="Shenoy N."/>
            <person name="Sisk P."/>
            <person name="Stolte C."/>
            <person name="Sykes S."/>
            <person name="Walk T."/>
            <person name="White J."/>
            <person name="Yandava C."/>
            <person name="Burger G."/>
            <person name="Gray M.W."/>
            <person name="Holland P.W.H."/>
            <person name="King N."/>
            <person name="Lang F.B.F."/>
            <person name="Roger A.J."/>
            <person name="Ruiz-Trillo I."/>
            <person name="Lander E."/>
            <person name="Nusbaum C."/>
        </authorList>
    </citation>
    <scope>NUCLEOTIDE SEQUENCE [LARGE SCALE GENOMIC DNA]</scope>
    <source>
        <strain evidence="4">ATCC 38327</strain>
    </source>
</reference>
<dbReference type="SUPFAM" id="SSF53807">
    <property type="entry name" value="Helical backbone' metal receptor"/>
    <property type="match status" value="1"/>
</dbReference>
<dbReference type="PANTHER" id="PTHR38360">
    <property type="entry name" value="OS03G0120000 PROTEIN"/>
    <property type="match status" value="1"/>
</dbReference>
<dbReference type="EMBL" id="GG745375">
    <property type="protein sequence ID" value="KNE71907.1"/>
    <property type="molecule type" value="Genomic_DNA"/>
</dbReference>
<evidence type="ECO:0008006" key="5">
    <source>
        <dbReference type="Google" id="ProtNLM"/>
    </source>
</evidence>
<keyword evidence="2" id="KW-0472">Membrane</keyword>
<gene>
    <name evidence="3" type="ORF">AMAG_16333</name>
</gene>